<reference evidence="15" key="1">
    <citation type="submission" date="2014-12" db="EMBL/GenBank/DDBJ databases">
        <title>Insight into the proteome of Arion vulgaris.</title>
        <authorList>
            <person name="Aradska J."/>
            <person name="Bulat T."/>
            <person name="Smidak R."/>
            <person name="Sarate P."/>
            <person name="Gangsoo J."/>
            <person name="Sialana F."/>
            <person name="Bilban M."/>
            <person name="Lubec G."/>
        </authorList>
    </citation>
    <scope>NUCLEOTIDE SEQUENCE</scope>
    <source>
        <tissue evidence="15">Skin</tissue>
    </source>
</reference>
<evidence type="ECO:0000256" key="7">
    <source>
        <dbReference type="ARBA" id="ARBA00022824"/>
    </source>
</evidence>
<keyword evidence="5 13" id="KW-0349">Heme</keyword>
<dbReference type="GO" id="GO:0016712">
    <property type="term" value="F:oxidoreductase activity, acting on paired donors, with incorporation or reduction of molecular oxygen, reduced flavin or flavoprotein as one donor, and incorporation of one atom of oxygen"/>
    <property type="evidence" value="ECO:0007669"/>
    <property type="project" value="TreeGrafter"/>
</dbReference>
<dbReference type="PANTHER" id="PTHR24300">
    <property type="entry name" value="CYTOCHROME P450 508A4-RELATED"/>
    <property type="match status" value="1"/>
</dbReference>
<keyword evidence="11 14" id="KW-0503">Monooxygenase</keyword>
<name>A0A0B7BVS1_9EUPU</name>
<dbReference type="AlphaFoldDB" id="A0A0B7BVS1"/>
<evidence type="ECO:0000256" key="14">
    <source>
        <dbReference type="RuleBase" id="RU000461"/>
    </source>
</evidence>
<evidence type="ECO:0000256" key="9">
    <source>
        <dbReference type="ARBA" id="ARBA00023002"/>
    </source>
</evidence>
<organism evidence="15">
    <name type="scientific">Arion vulgaris</name>
    <dbReference type="NCBI Taxonomy" id="1028688"/>
    <lineage>
        <taxon>Eukaryota</taxon>
        <taxon>Metazoa</taxon>
        <taxon>Spiralia</taxon>
        <taxon>Lophotrochozoa</taxon>
        <taxon>Mollusca</taxon>
        <taxon>Gastropoda</taxon>
        <taxon>Heterobranchia</taxon>
        <taxon>Euthyneura</taxon>
        <taxon>Panpulmonata</taxon>
        <taxon>Eupulmonata</taxon>
        <taxon>Stylommatophora</taxon>
        <taxon>Helicina</taxon>
        <taxon>Arionoidea</taxon>
        <taxon>Arionidae</taxon>
        <taxon>Arion</taxon>
    </lineage>
</organism>
<protein>
    <recommendedName>
        <fullName evidence="16">Cytochrome P450</fullName>
    </recommendedName>
</protein>
<evidence type="ECO:0000256" key="4">
    <source>
        <dbReference type="ARBA" id="ARBA00010617"/>
    </source>
</evidence>
<evidence type="ECO:0000256" key="8">
    <source>
        <dbReference type="ARBA" id="ARBA00022848"/>
    </source>
</evidence>
<dbReference type="Pfam" id="PF00067">
    <property type="entry name" value="p450"/>
    <property type="match status" value="1"/>
</dbReference>
<dbReference type="GO" id="GO:0006805">
    <property type="term" value="P:xenobiotic metabolic process"/>
    <property type="evidence" value="ECO:0007669"/>
    <property type="project" value="TreeGrafter"/>
</dbReference>
<evidence type="ECO:0000256" key="12">
    <source>
        <dbReference type="ARBA" id="ARBA00023136"/>
    </source>
</evidence>
<dbReference type="InterPro" id="IPR002401">
    <property type="entry name" value="Cyt_P450_E_grp-I"/>
</dbReference>
<dbReference type="InterPro" id="IPR050182">
    <property type="entry name" value="Cytochrome_P450_fam2"/>
</dbReference>
<keyword evidence="8" id="KW-0492">Microsome</keyword>
<dbReference type="InterPro" id="IPR017972">
    <property type="entry name" value="Cyt_P450_CS"/>
</dbReference>
<comment type="similarity">
    <text evidence="4 14">Belongs to the cytochrome P450 family.</text>
</comment>
<comment type="cofactor">
    <cofactor evidence="1 13">
        <name>heme</name>
        <dbReference type="ChEBI" id="CHEBI:30413"/>
    </cofactor>
</comment>
<dbReference type="GO" id="GO:0006082">
    <property type="term" value="P:organic acid metabolic process"/>
    <property type="evidence" value="ECO:0007669"/>
    <property type="project" value="TreeGrafter"/>
</dbReference>
<proteinExistence type="inferred from homology"/>
<keyword evidence="12" id="KW-0472">Membrane</keyword>
<evidence type="ECO:0000256" key="2">
    <source>
        <dbReference type="ARBA" id="ARBA00004174"/>
    </source>
</evidence>
<keyword evidence="9 14" id="KW-0560">Oxidoreductase</keyword>
<dbReference type="InterPro" id="IPR036396">
    <property type="entry name" value="Cyt_P450_sf"/>
</dbReference>
<keyword evidence="10 13" id="KW-0408">Iron</keyword>
<evidence type="ECO:0000256" key="6">
    <source>
        <dbReference type="ARBA" id="ARBA00022723"/>
    </source>
</evidence>
<dbReference type="InterPro" id="IPR001128">
    <property type="entry name" value="Cyt_P450"/>
</dbReference>
<keyword evidence="7" id="KW-0256">Endoplasmic reticulum</keyword>
<dbReference type="GO" id="GO:0020037">
    <property type="term" value="F:heme binding"/>
    <property type="evidence" value="ECO:0007669"/>
    <property type="project" value="InterPro"/>
</dbReference>
<feature type="binding site" description="axial binding residue" evidence="13">
    <location>
        <position position="303"/>
    </location>
    <ligand>
        <name>heme</name>
        <dbReference type="ChEBI" id="CHEBI:30413"/>
    </ligand>
    <ligandPart>
        <name>Fe</name>
        <dbReference type="ChEBI" id="CHEBI:18248"/>
    </ligandPart>
</feature>
<evidence type="ECO:0000313" key="15">
    <source>
        <dbReference type="EMBL" id="CEK96260.1"/>
    </source>
</evidence>
<dbReference type="EMBL" id="HACG01049395">
    <property type="protein sequence ID" value="CEK96260.1"/>
    <property type="molecule type" value="Transcribed_RNA"/>
</dbReference>
<sequence>MGKNLLTEKVQEEVGFYIDFLANLKGKPIDIQNITSVSTCNIICSILVGSRFEYDDHDFKTLIESQNVLVSSQNNLSLINYAYWLEYIPGDYFNAKKLVTSLKAVMSSLGKFVDAKKEHFGDSSEVSDLIDAYNKEKNKKIQAGVSTYLDKKNLVRTMMDLFQGGTDTTSITICWVILYMLNYPEIQEKVYQEIKDKVGTDRVPTMQDKNQLVYLNAVIHETQRLASIVPLSVTHFCSETMTLRGYTIPKGTYILTNLDSVLHDKDTWGADAMSFRPERFIDDNGKLKVLEQFIPFGIGRRVCLGESLAKTGLFLYMASMFQRFHFLPSNPNSIPELKYQGGLVVATVPYEVKMVERK</sequence>
<gene>
    <name evidence="15" type="primary">ORF211214</name>
</gene>
<comment type="subcellular location">
    <subcellularLocation>
        <location evidence="3">Endoplasmic reticulum membrane</location>
        <topology evidence="3">Peripheral membrane protein</topology>
    </subcellularLocation>
    <subcellularLocation>
        <location evidence="2">Microsome membrane</location>
        <topology evidence="2">Peripheral membrane protein</topology>
    </subcellularLocation>
</comment>
<evidence type="ECO:0000256" key="10">
    <source>
        <dbReference type="ARBA" id="ARBA00023004"/>
    </source>
</evidence>
<dbReference type="PRINTS" id="PR00385">
    <property type="entry name" value="P450"/>
</dbReference>
<evidence type="ECO:0000256" key="11">
    <source>
        <dbReference type="ARBA" id="ARBA00023033"/>
    </source>
</evidence>
<evidence type="ECO:0000256" key="13">
    <source>
        <dbReference type="PIRSR" id="PIRSR602401-1"/>
    </source>
</evidence>
<dbReference type="Gene3D" id="1.10.630.10">
    <property type="entry name" value="Cytochrome P450"/>
    <property type="match status" value="1"/>
</dbReference>
<evidence type="ECO:0000256" key="3">
    <source>
        <dbReference type="ARBA" id="ARBA00004406"/>
    </source>
</evidence>
<dbReference type="GO" id="GO:0005789">
    <property type="term" value="C:endoplasmic reticulum membrane"/>
    <property type="evidence" value="ECO:0007669"/>
    <property type="project" value="UniProtKB-SubCell"/>
</dbReference>
<dbReference type="SUPFAM" id="SSF48264">
    <property type="entry name" value="Cytochrome P450"/>
    <property type="match status" value="1"/>
</dbReference>
<dbReference type="PROSITE" id="PS00086">
    <property type="entry name" value="CYTOCHROME_P450"/>
    <property type="match status" value="1"/>
</dbReference>
<evidence type="ECO:0008006" key="16">
    <source>
        <dbReference type="Google" id="ProtNLM"/>
    </source>
</evidence>
<dbReference type="PANTHER" id="PTHR24300:SF375">
    <property type="entry name" value="CYTOCHROME P450 FAMILY"/>
    <property type="match status" value="1"/>
</dbReference>
<dbReference type="PRINTS" id="PR00463">
    <property type="entry name" value="EP450I"/>
</dbReference>
<evidence type="ECO:0000256" key="1">
    <source>
        <dbReference type="ARBA" id="ARBA00001971"/>
    </source>
</evidence>
<dbReference type="FunFam" id="1.10.630.10:FF:000238">
    <property type="entry name" value="Cytochrome P450 2A6"/>
    <property type="match status" value="1"/>
</dbReference>
<dbReference type="GO" id="GO:0005506">
    <property type="term" value="F:iron ion binding"/>
    <property type="evidence" value="ECO:0007669"/>
    <property type="project" value="InterPro"/>
</dbReference>
<keyword evidence="6 13" id="KW-0479">Metal-binding</keyword>
<evidence type="ECO:0000256" key="5">
    <source>
        <dbReference type="ARBA" id="ARBA00022617"/>
    </source>
</evidence>
<accession>A0A0B7BVS1</accession>